<evidence type="ECO:0000313" key="3">
    <source>
        <dbReference type="Proteomes" id="UP000315888"/>
    </source>
</evidence>
<protein>
    <submittedName>
        <fullName evidence="1">Uncharacterized protein</fullName>
    </submittedName>
</protein>
<accession>A0A5P1A9B4</accession>
<evidence type="ECO:0000313" key="1">
    <source>
        <dbReference type="EMBL" id="MQR48634.1"/>
    </source>
</evidence>
<dbReference type="EMBL" id="VHGY01000009">
    <property type="protein sequence ID" value="TPU67537.1"/>
    <property type="molecule type" value="Genomic_DNA"/>
</dbReference>
<dbReference type="Proteomes" id="UP000315888">
    <property type="component" value="Unassembled WGS sequence"/>
</dbReference>
<organism evidence="1 4">
    <name type="scientific">Acinetobacter baumannii</name>
    <dbReference type="NCBI Taxonomy" id="470"/>
    <lineage>
        <taxon>Bacteria</taxon>
        <taxon>Pseudomonadati</taxon>
        <taxon>Pseudomonadota</taxon>
        <taxon>Gammaproteobacteria</taxon>
        <taxon>Moraxellales</taxon>
        <taxon>Moraxellaceae</taxon>
        <taxon>Acinetobacter</taxon>
        <taxon>Acinetobacter calcoaceticus/baumannii complex</taxon>
    </lineage>
</organism>
<evidence type="ECO:0000313" key="2">
    <source>
        <dbReference type="EMBL" id="TPU67537.1"/>
    </source>
</evidence>
<name>A0A5P1A9B4_ACIBA</name>
<dbReference type="AlphaFoldDB" id="A0A5P1A9B4"/>
<evidence type="ECO:0000313" key="4">
    <source>
        <dbReference type="Proteomes" id="UP000461234"/>
    </source>
</evidence>
<reference evidence="1 4" key="2">
    <citation type="submission" date="2019-10" db="EMBL/GenBank/DDBJ databases">
        <title>Genetic environment of the oxa23 gene and comparative analysis of carbapenem resistant Acinetobacter baumannii isolates belonging to global clone 1, lineage 2 recovered in a burns hospital outbreak in 2012-2013.</title>
        <authorList>
            <person name="Douraghi M."/>
            <person name="Aris P."/>
            <person name="Kenyon J."/>
            <person name="Hamidian M."/>
        </authorList>
    </citation>
    <scope>NUCLEOTIDE SEQUENCE [LARGE SCALE GENOMIC DNA]</scope>
    <source>
        <strain evidence="1 4">ABS103</strain>
    </source>
</reference>
<reference evidence="2 3" key="1">
    <citation type="submission" date="2019-06" db="EMBL/GenBank/DDBJ databases">
        <title>A Diverse Panel of Clinical Acinetobacter baumannii for Research Use.</title>
        <authorList>
            <person name="Mcgann P."/>
            <person name="Snesrud E."/>
            <person name="Galac M.R."/>
        </authorList>
    </citation>
    <scope>NUCLEOTIDE SEQUENCE [LARGE SCALE GENOMIC DNA]</scope>
    <source>
        <strain evidence="2 3">MRSN14237</strain>
    </source>
</reference>
<proteinExistence type="predicted"/>
<comment type="caution">
    <text evidence="1">The sequence shown here is derived from an EMBL/GenBank/DDBJ whole genome shotgun (WGS) entry which is preliminary data.</text>
</comment>
<sequence>MEYKANFMPFINIHIKIFKNIKNSYFY</sequence>
<dbReference type="EMBL" id="WIOC01000004">
    <property type="protein sequence ID" value="MQR48634.1"/>
    <property type="molecule type" value="Genomic_DNA"/>
</dbReference>
<dbReference type="Proteomes" id="UP000461234">
    <property type="component" value="Unassembled WGS sequence"/>
</dbReference>
<gene>
    <name evidence="1" type="ORF">F2P40_04730</name>
    <name evidence="2" type="ORF">FJU42_04010</name>
</gene>